<name>A0A1Q5PVP6_9ACTO</name>
<evidence type="ECO:0000313" key="2">
    <source>
        <dbReference type="Proteomes" id="UP000185612"/>
    </source>
</evidence>
<dbReference type="AlphaFoldDB" id="A0A1Q5PVP6"/>
<dbReference type="RefSeq" id="WP_073824180.1">
    <property type="nucleotide sequence ID" value="NZ_JAUNKL010000019.1"/>
</dbReference>
<dbReference type="STRING" id="52770.BSZ40_05685"/>
<reference evidence="2" key="1">
    <citation type="submission" date="2016-12" db="EMBL/GenBank/DDBJ databases">
        <authorList>
            <person name="Meng X."/>
        </authorList>
    </citation>
    <scope>NUCLEOTIDE SEQUENCE [LARGE SCALE GENOMIC DNA]</scope>
    <source>
        <strain evidence="2">DSM 20732</strain>
    </source>
</reference>
<organism evidence="1 2">
    <name type="scientific">Buchananella hordeovulneris</name>
    <dbReference type="NCBI Taxonomy" id="52770"/>
    <lineage>
        <taxon>Bacteria</taxon>
        <taxon>Bacillati</taxon>
        <taxon>Actinomycetota</taxon>
        <taxon>Actinomycetes</taxon>
        <taxon>Actinomycetales</taxon>
        <taxon>Actinomycetaceae</taxon>
        <taxon>Buchananella</taxon>
    </lineage>
</organism>
<dbReference type="InterPro" id="IPR021456">
    <property type="entry name" value="DUF3107"/>
</dbReference>
<dbReference type="OrthoDB" id="3268468at2"/>
<sequence length="73" mass="7736">MEITIGVKHVPQVVVFRTTEDMATVRAAVQAAIRDGQALVLPSARGGEVIVPSDEIGYVELDPSASRNVGFSL</sequence>
<gene>
    <name evidence="1" type="ORF">BSZ40_05685</name>
</gene>
<evidence type="ECO:0000313" key="1">
    <source>
        <dbReference type="EMBL" id="OKL51648.1"/>
    </source>
</evidence>
<keyword evidence="2" id="KW-1185">Reference proteome</keyword>
<proteinExistence type="predicted"/>
<dbReference type="EMBL" id="MQVS01000005">
    <property type="protein sequence ID" value="OKL51648.1"/>
    <property type="molecule type" value="Genomic_DNA"/>
</dbReference>
<accession>A0A1Q5PVP6</accession>
<dbReference type="Pfam" id="PF11305">
    <property type="entry name" value="DUF3107"/>
    <property type="match status" value="1"/>
</dbReference>
<comment type="caution">
    <text evidence="1">The sequence shown here is derived from an EMBL/GenBank/DDBJ whole genome shotgun (WGS) entry which is preliminary data.</text>
</comment>
<protein>
    <submittedName>
        <fullName evidence="1">Uncharacterized protein</fullName>
    </submittedName>
</protein>
<dbReference type="Proteomes" id="UP000185612">
    <property type="component" value="Unassembled WGS sequence"/>
</dbReference>